<dbReference type="Gene3D" id="3.40.50.300">
    <property type="entry name" value="P-loop containing nucleotide triphosphate hydrolases"/>
    <property type="match status" value="1"/>
</dbReference>
<sequence length="123" mass="13920">MREEVTSPTFLLLRRYEGTRPFYHVDAYRMRSEEAEPLMEEIEEDVRRGAIVAVEWPERAGWSWRLPTLAVEIAGAGDEPRRVVLRPLTPDAAFAVALAEEALRALEGLGGRERDRRVDGGEG</sequence>
<evidence type="ECO:0000256" key="3">
    <source>
        <dbReference type="ARBA" id="ARBA00019010"/>
    </source>
</evidence>
<dbReference type="AlphaFoldDB" id="A0A2T5GAS4"/>
<keyword evidence="7" id="KW-0547">Nucleotide-binding</keyword>
<dbReference type="Pfam" id="PF02367">
    <property type="entry name" value="TsaE"/>
    <property type="match status" value="1"/>
</dbReference>
<keyword evidence="5" id="KW-0819">tRNA processing</keyword>
<dbReference type="PANTHER" id="PTHR33540:SF2">
    <property type="entry name" value="TRNA THREONYLCARBAMOYLADENOSINE BIOSYNTHESIS PROTEIN TSAE"/>
    <property type="match status" value="1"/>
</dbReference>
<dbReference type="PANTHER" id="PTHR33540">
    <property type="entry name" value="TRNA THREONYLCARBAMOYLADENOSINE BIOSYNTHESIS PROTEIN TSAE"/>
    <property type="match status" value="1"/>
</dbReference>
<gene>
    <name evidence="11" type="ORF">BLITH_0362</name>
</gene>
<evidence type="ECO:0000256" key="8">
    <source>
        <dbReference type="ARBA" id="ARBA00022840"/>
    </source>
</evidence>
<comment type="caution">
    <text evidence="11">The sequence shown here is derived from an EMBL/GenBank/DDBJ whole genome shotgun (WGS) entry which is preliminary data.</text>
</comment>
<evidence type="ECO:0000256" key="10">
    <source>
        <dbReference type="ARBA" id="ARBA00032441"/>
    </source>
</evidence>
<evidence type="ECO:0000313" key="11">
    <source>
        <dbReference type="EMBL" id="PTQ53282.1"/>
    </source>
</evidence>
<dbReference type="InterPro" id="IPR003442">
    <property type="entry name" value="T6A_TsaE"/>
</dbReference>
<evidence type="ECO:0000256" key="6">
    <source>
        <dbReference type="ARBA" id="ARBA00022723"/>
    </source>
</evidence>
<dbReference type="EMBL" id="PEBW01000001">
    <property type="protein sequence ID" value="PTQ53282.1"/>
    <property type="molecule type" value="Genomic_DNA"/>
</dbReference>
<keyword evidence="9" id="KW-0460">Magnesium</keyword>
<dbReference type="Proteomes" id="UP000244016">
    <property type="component" value="Unassembled WGS sequence"/>
</dbReference>
<keyword evidence="4" id="KW-0963">Cytoplasm</keyword>
<organism evidence="11 12">
    <name type="scientific">Brockia lithotrophica</name>
    <dbReference type="NCBI Taxonomy" id="933949"/>
    <lineage>
        <taxon>Bacteria</taxon>
        <taxon>Bacillati</taxon>
        <taxon>Bacillota</taxon>
        <taxon>Bacilli</taxon>
        <taxon>Bacillales</taxon>
        <taxon>Bacillales Family X. Incertae Sedis</taxon>
        <taxon>Brockia</taxon>
    </lineage>
</organism>
<accession>A0A2T5GAS4</accession>
<keyword evidence="8" id="KW-0067">ATP-binding</keyword>
<evidence type="ECO:0000256" key="4">
    <source>
        <dbReference type="ARBA" id="ARBA00022490"/>
    </source>
</evidence>
<dbReference type="GO" id="GO:0002949">
    <property type="term" value="P:tRNA threonylcarbamoyladenosine modification"/>
    <property type="evidence" value="ECO:0007669"/>
    <property type="project" value="InterPro"/>
</dbReference>
<evidence type="ECO:0000256" key="1">
    <source>
        <dbReference type="ARBA" id="ARBA00004496"/>
    </source>
</evidence>
<comment type="subcellular location">
    <subcellularLocation>
        <location evidence="1">Cytoplasm</location>
    </subcellularLocation>
</comment>
<keyword evidence="6" id="KW-0479">Metal-binding</keyword>
<evidence type="ECO:0000256" key="9">
    <source>
        <dbReference type="ARBA" id="ARBA00022842"/>
    </source>
</evidence>
<dbReference type="GO" id="GO:0005524">
    <property type="term" value="F:ATP binding"/>
    <property type="evidence" value="ECO:0007669"/>
    <property type="project" value="UniProtKB-KW"/>
</dbReference>
<dbReference type="GO" id="GO:0005737">
    <property type="term" value="C:cytoplasm"/>
    <property type="evidence" value="ECO:0007669"/>
    <property type="project" value="UniProtKB-SubCell"/>
</dbReference>
<evidence type="ECO:0000256" key="2">
    <source>
        <dbReference type="ARBA" id="ARBA00007599"/>
    </source>
</evidence>
<comment type="similarity">
    <text evidence="2">Belongs to the TsaE family.</text>
</comment>
<evidence type="ECO:0000256" key="7">
    <source>
        <dbReference type="ARBA" id="ARBA00022741"/>
    </source>
</evidence>
<protein>
    <recommendedName>
        <fullName evidence="3">tRNA threonylcarbamoyladenosine biosynthesis protein TsaE</fullName>
    </recommendedName>
    <alternativeName>
        <fullName evidence="10">t(6)A37 threonylcarbamoyladenosine biosynthesis protein TsaE</fullName>
    </alternativeName>
</protein>
<reference evidence="11 12" key="1">
    <citation type="submission" date="2017-08" db="EMBL/GenBank/DDBJ databases">
        <title>Burning lignite coal seam in the remote Altai Mountains harbors a hydrogen-driven thermophilic microbial community.</title>
        <authorList>
            <person name="Kadnikov V.V."/>
            <person name="Mardanov A.V."/>
            <person name="Ivasenko D."/>
            <person name="Beletsky A.V."/>
            <person name="Karnachuk O.V."/>
            <person name="Ravin N.V."/>
        </authorList>
    </citation>
    <scope>NUCLEOTIDE SEQUENCE [LARGE SCALE GENOMIC DNA]</scope>
    <source>
        <strain evidence="11">AL31</strain>
    </source>
</reference>
<dbReference type="GO" id="GO:0046872">
    <property type="term" value="F:metal ion binding"/>
    <property type="evidence" value="ECO:0007669"/>
    <property type="project" value="UniProtKB-KW"/>
</dbReference>
<evidence type="ECO:0000256" key="5">
    <source>
        <dbReference type="ARBA" id="ARBA00022694"/>
    </source>
</evidence>
<name>A0A2T5GAS4_9BACL</name>
<dbReference type="InterPro" id="IPR027417">
    <property type="entry name" value="P-loop_NTPase"/>
</dbReference>
<proteinExistence type="inferred from homology"/>
<evidence type="ECO:0000313" key="12">
    <source>
        <dbReference type="Proteomes" id="UP000244016"/>
    </source>
</evidence>